<evidence type="ECO:0000313" key="2">
    <source>
        <dbReference type="Proteomes" id="UP001152523"/>
    </source>
</evidence>
<dbReference type="Gene3D" id="2.40.70.10">
    <property type="entry name" value="Acid Proteases"/>
    <property type="match status" value="1"/>
</dbReference>
<dbReference type="Proteomes" id="UP001152523">
    <property type="component" value="Unassembled WGS sequence"/>
</dbReference>
<reference evidence="1" key="1">
    <citation type="submission" date="2022-07" db="EMBL/GenBank/DDBJ databases">
        <authorList>
            <person name="Macas J."/>
            <person name="Novak P."/>
            <person name="Neumann P."/>
        </authorList>
    </citation>
    <scope>NUCLEOTIDE SEQUENCE</scope>
</reference>
<dbReference type="PANTHER" id="PTHR33240:SF15">
    <property type="entry name" value="GAG-PRO-LIKE PROTEIN"/>
    <property type="match status" value="1"/>
</dbReference>
<evidence type="ECO:0008006" key="3">
    <source>
        <dbReference type="Google" id="ProtNLM"/>
    </source>
</evidence>
<dbReference type="PANTHER" id="PTHR33240">
    <property type="entry name" value="OS08G0508500 PROTEIN"/>
    <property type="match status" value="1"/>
</dbReference>
<dbReference type="SUPFAM" id="SSF50630">
    <property type="entry name" value="Acid proteases"/>
    <property type="match status" value="1"/>
</dbReference>
<dbReference type="EMBL" id="CAMAPF010000175">
    <property type="protein sequence ID" value="CAH9110723.1"/>
    <property type="molecule type" value="Genomic_DNA"/>
</dbReference>
<protein>
    <recommendedName>
        <fullName evidence="3">Peptidase A2 domain-containing protein</fullName>
    </recommendedName>
</protein>
<evidence type="ECO:0000313" key="1">
    <source>
        <dbReference type="EMBL" id="CAH9110723.1"/>
    </source>
</evidence>
<accession>A0AAV0DVG8</accession>
<dbReference type="AlphaFoldDB" id="A0AAV0DVG8"/>
<name>A0AAV0DVG8_9ASTE</name>
<organism evidence="1 2">
    <name type="scientific">Cuscuta epithymum</name>
    <dbReference type="NCBI Taxonomy" id="186058"/>
    <lineage>
        <taxon>Eukaryota</taxon>
        <taxon>Viridiplantae</taxon>
        <taxon>Streptophyta</taxon>
        <taxon>Embryophyta</taxon>
        <taxon>Tracheophyta</taxon>
        <taxon>Spermatophyta</taxon>
        <taxon>Magnoliopsida</taxon>
        <taxon>eudicotyledons</taxon>
        <taxon>Gunneridae</taxon>
        <taxon>Pentapetalae</taxon>
        <taxon>asterids</taxon>
        <taxon>lamiids</taxon>
        <taxon>Solanales</taxon>
        <taxon>Convolvulaceae</taxon>
        <taxon>Cuscuteae</taxon>
        <taxon>Cuscuta</taxon>
        <taxon>Cuscuta subgen. Cuscuta</taxon>
    </lineage>
</organism>
<keyword evidence="2" id="KW-1185">Reference proteome</keyword>
<gene>
    <name evidence="1" type="ORF">CEPIT_LOCUS19256</name>
</gene>
<comment type="caution">
    <text evidence="1">The sequence shown here is derived from an EMBL/GenBank/DDBJ whole genome shotgun (WGS) entry which is preliminary data.</text>
</comment>
<sequence length="444" mass="50119">MLGATPHNRPFFVEGYTRGQRFKRIMIDQGSAVNILTVRAMKDLDISMDELSQSRLMIQGFNQGGQRAIGMIRLDLIIGGLKANTLCHVIDAKASYNLLLGRPWIHENGVIPSTWHQCFMYEENGVVKKVVADETPFTEAETYFADAKFYIKTKVSKEDGAGQEETYRPLIEPKLKGKLVEGIERLTFPLAKIEISRPPQNTSEDEVKNENDVKAFHLPKARTNEGFDPNTYKFLAKAGSNPNEQKLGKLIPEAGGEGTPNQINLRGHIGLGYVQPKPIKILINRAAIHHTSADEEDEVTSKPKSSIFDRIGWARSRPAIFGRMGPKPKKIIKKTLQERLGMGPMIVKHAEDPCMGQNFKRKHVHERLGLKRECNASAKVQFEKQSLNEYRSFIPSLMKRETNVKVTYGSALKVKPVTIVHTRGQYEDQYQDLVPLMSGYKYVK</sequence>
<proteinExistence type="predicted"/>
<dbReference type="CDD" id="cd00303">
    <property type="entry name" value="retropepsin_like"/>
    <property type="match status" value="1"/>
</dbReference>
<dbReference type="InterPro" id="IPR021109">
    <property type="entry name" value="Peptidase_aspartic_dom_sf"/>
</dbReference>